<feature type="transmembrane region" description="Helical" evidence="5">
    <location>
        <begin position="75"/>
        <end position="97"/>
    </location>
</feature>
<dbReference type="SUPFAM" id="SSF103473">
    <property type="entry name" value="MFS general substrate transporter"/>
    <property type="match status" value="1"/>
</dbReference>
<comment type="caution">
    <text evidence="7">The sequence shown here is derived from an EMBL/GenBank/DDBJ whole genome shotgun (WGS) entry which is preliminary data.</text>
</comment>
<evidence type="ECO:0000313" key="7">
    <source>
        <dbReference type="EMBL" id="RIX27099.1"/>
    </source>
</evidence>
<dbReference type="InterPro" id="IPR011701">
    <property type="entry name" value="MFS"/>
</dbReference>
<dbReference type="InterPro" id="IPR036259">
    <property type="entry name" value="MFS_trans_sf"/>
</dbReference>
<dbReference type="PROSITE" id="PS50850">
    <property type="entry name" value="MFS"/>
    <property type="match status" value="1"/>
</dbReference>
<name>A0A418PYN3_9SPHN</name>
<keyword evidence="3 5" id="KW-1133">Transmembrane helix</keyword>
<dbReference type="Gene3D" id="1.20.1720.10">
    <property type="entry name" value="Multidrug resistance protein D"/>
    <property type="match status" value="1"/>
</dbReference>
<reference evidence="7 8" key="1">
    <citation type="submission" date="2018-09" db="EMBL/GenBank/DDBJ databases">
        <title>Sphingomonas sp. DAC4.</title>
        <authorList>
            <person name="Seo T."/>
        </authorList>
    </citation>
    <scope>NUCLEOTIDE SEQUENCE [LARGE SCALE GENOMIC DNA]</scope>
    <source>
        <strain evidence="7 8">DAC4</strain>
    </source>
</reference>
<comment type="subcellular location">
    <subcellularLocation>
        <location evidence="1">Membrane</location>
        <topology evidence="1">Multi-pass membrane protein</topology>
    </subcellularLocation>
</comment>
<feature type="transmembrane region" description="Helical" evidence="5">
    <location>
        <begin position="415"/>
        <end position="434"/>
    </location>
</feature>
<organism evidence="7 8">
    <name type="scientific">Sphingomonas edaphi</name>
    <dbReference type="NCBI Taxonomy" id="2315689"/>
    <lineage>
        <taxon>Bacteria</taxon>
        <taxon>Pseudomonadati</taxon>
        <taxon>Pseudomonadota</taxon>
        <taxon>Alphaproteobacteria</taxon>
        <taxon>Sphingomonadales</taxon>
        <taxon>Sphingomonadaceae</taxon>
        <taxon>Sphingomonas</taxon>
    </lineage>
</organism>
<dbReference type="GO" id="GO:0022857">
    <property type="term" value="F:transmembrane transporter activity"/>
    <property type="evidence" value="ECO:0007669"/>
    <property type="project" value="InterPro"/>
</dbReference>
<feature type="transmembrane region" description="Helical" evidence="5">
    <location>
        <begin position="162"/>
        <end position="181"/>
    </location>
</feature>
<dbReference type="CDD" id="cd17321">
    <property type="entry name" value="MFS_MMR_MDR_like"/>
    <property type="match status" value="1"/>
</dbReference>
<proteinExistence type="predicted"/>
<feature type="transmembrane region" description="Helical" evidence="5">
    <location>
        <begin position="193"/>
        <end position="210"/>
    </location>
</feature>
<sequence length="446" mass="45805">MKIREHLSLLAVLCSMAMVVLDAGMLNVALPTLSNALAVGPADIIWSVSAYQMALLVGLLPSAQLAERFGHRRMFVAGLMIYLAASVLCSVSPNLLALLVGRVFQGLGGAVIMALGIAILRVVLGPDRLGKAIGWNALVVALSSAAAPALAAAILAAGSWQWLFLAKLPIGIVALAASIGFPPSNSTRSSIDGVAIVIHAASAVLILFAFERLNSQPAMATVALVGVAGLARWMIAREKMRQVPLWPVDLLANRPLRTAVYASVACFTAQSAGLVALPLLLQLGLGTSVIDTAIVMMFWPVAVAVTAPIAGRLSERADPSILCSIGGMLLGAGLLIACFSPASAGLSPYVAAAVVSGAGFGLFQVPNNRTMFLSAPPDRAAAAGGMQGSARLSGQTFGTLLVGLLLGYYPTTDAVSLAVGLGGLSALVASMVSFSNLPRFVQRHHA</sequence>
<evidence type="ECO:0000256" key="3">
    <source>
        <dbReference type="ARBA" id="ARBA00022989"/>
    </source>
</evidence>
<dbReference type="OrthoDB" id="9812221at2"/>
<feature type="transmembrane region" description="Helical" evidence="5">
    <location>
        <begin position="293"/>
        <end position="310"/>
    </location>
</feature>
<feature type="transmembrane region" description="Helical" evidence="5">
    <location>
        <begin position="103"/>
        <end position="123"/>
    </location>
</feature>
<dbReference type="PANTHER" id="PTHR23501">
    <property type="entry name" value="MAJOR FACILITATOR SUPERFAMILY"/>
    <property type="match status" value="1"/>
</dbReference>
<evidence type="ECO:0000256" key="2">
    <source>
        <dbReference type="ARBA" id="ARBA00022692"/>
    </source>
</evidence>
<dbReference type="AlphaFoldDB" id="A0A418PYN3"/>
<dbReference type="GO" id="GO:0005886">
    <property type="term" value="C:plasma membrane"/>
    <property type="evidence" value="ECO:0007669"/>
    <property type="project" value="TreeGrafter"/>
</dbReference>
<feature type="transmembrane region" description="Helical" evidence="5">
    <location>
        <begin position="216"/>
        <end position="235"/>
    </location>
</feature>
<feature type="transmembrane region" description="Helical" evidence="5">
    <location>
        <begin position="322"/>
        <end position="342"/>
    </location>
</feature>
<feature type="domain" description="Major facilitator superfamily (MFS) profile" evidence="6">
    <location>
        <begin position="8"/>
        <end position="441"/>
    </location>
</feature>
<feature type="transmembrane region" description="Helical" evidence="5">
    <location>
        <begin position="256"/>
        <end position="281"/>
    </location>
</feature>
<feature type="transmembrane region" description="Helical" evidence="5">
    <location>
        <begin position="348"/>
        <end position="367"/>
    </location>
</feature>
<evidence type="ECO:0000256" key="5">
    <source>
        <dbReference type="SAM" id="Phobius"/>
    </source>
</evidence>
<dbReference type="RefSeq" id="WP_119533754.1">
    <property type="nucleotide sequence ID" value="NZ_QXTF01000004.1"/>
</dbReference>
<keyword evidence="2 5" id="KW-0812">Transmembrane</keyword>
<protein>
    <submittedName>
        <fullName evidence="7">MFS transporter</fullName>
    </submittedName>
</protein>
<dbReference type="PANTHER" id="PTHR23501:SF5">
    <property type="entry name" value="TRANSPORT PROTEIN"/>
    <property type="match status" value="1"/>
</dbReference>
<feature type="transmembrane region" description="Helical" evidence="5">
    <location>
        <begin position="46"/>
        <end position="63"/>
    </location>
</feature>
<evidence type="ECO:0000256" key="4">
    <source>
        <dbReference type="ARBA" id="ARBA00023136"/>
    </source>
</evidence>
<dbReference type="EMBL" id="QXTF01000004">
    <property type="protein sequence ID" value="RIX27099.1"/>
    <property type="molecule type" value="Genomic_DNA"/>
</dbReference>
<evidence type="ECO:0000256" key="1">
    <source>
        <dbReference type="ARBA" id="ARBA00004141"/>
    </source>
</evidence>
<evidence type="ECO:0000259" key="6">
    <source>
        <dbReference type="PROSITE" id="PS50850"/>
    </source>
</evidence>
<feature type="transmembrane region" description="Helical" evidence="5">
    <location>
        <begin position="388"/>
        <end position="409"/>
    </location>
</feature>
<feature type="transmembrane region" description="Helical" evidence="5">
    <location>
        <begin position="135"/>
        <end position="156"/>
    </location>
</feature>
<keyword evidence="8" id="KW-1185">Reference proteome</keyword>
<dbReference type="Gene3D" id="1.20.1250.20">
    <property type="entry name" value="MFS general substrate transporter like domains"/>
    <property type="match status" value="1"/>
</dbReference>
<dbReference type="Pfam" id="PF07690">
    <property type="entry name" value="MFS_1"/>
    <property type="match status" value="1"/>
</dbReference>
<dbReference type="InterPro" id="IPR020846">
    <property type="entry name" value="MFS_dom"/>
</dbReference>
<keyword evidence="4 5" id="KW-0472">Membrane</keyword>
<gene>
    <name evidence="7" type="ORF">D3M59_11150</name>
</gene>
<dbReference type="Proteomes" id="UP000285023">
    <property type="component" value="Unassembled WGS sequence"/>
</dbReference>
<accession>A0A418PYN3</accession>
<evidence type="ECO:0000313" key="8">
    <source>
        <dbReference type="Proteomes" id="UP000285023"/>
    </source>
</evidence>